<evidence type="ECO:0000313" key="1">
    <source>
        <dbReference type="EMBL" id="CAD6445003.1"/>
    </source>
</evidence>
<evidence type="ECO:0000313" key="2">
    <source>
        <dbReference type="Proteomes" id="UP000624404"/>
    </source>
</evidence>
<keyword evidence="2" id="KW-1185">Reference proteome</keyword>
<dbReference type="EMBL" id="CAJHIA010000013">
    <property type="protein sequence ID" value="CAD6445003.1"/>
    <property type="molecule type" value="Genomic_DNA"/>
</dbReference>
<dbReference type="AlphaFoldDB" id="A0A8H2VUI8"/>
<reference evidence="1" key="1">
    <citation type="submission" date="2020-10" db="EMBL/GenBank/DDBJ databases">
        <authorList>
            <person name="Kusch S."/>
        </authorList>
    </citation>
    <scope>NUCLEOTIDE SEQUENCE</scope>
    <source>
        <strain evidence="1">SwB9</strain>
    </source>
</reference>
<organism evidence="1 2">
    <name type="scientific">Sclerotinia trifoliorum</name>
    <dbReference type="NCBI Taxonomy" id="28548"/>
    <lineage>
        <taxon>Eukaryota</taxon>
        <taxon>Fungi</taxon>
        <taxon>Dikarya</taxon>
        <taxon>Ascomycota</taxon>
        <taxon>Pezizomycotina</taxon>
        <taxon>Leotiomycetes</taxon>
        <taxon>Helotiales</taxon>
        <taxon>Sclerotiniaceae</taxon>
        <taxon>Sclerotinia</taxon>
    </lineage>
</organism>
<comment type="caution">
    <text evidence="1">The sequence shown here is derived from an EMBL/GenBank/DDBJ whole genome shotgun (WGS) entry which is preliminary data.</text>
</comment>
<gene>
    <name evidence="1" type="ORF">SCLTRI_LOCUS4795</name>
</gene>
<protein>
    <submittedName>
        <fullName evidence="1">172a22c8-c1e6-4064-a58b-dd44fad90395</fullName>
    </submittedName>
</protein>
<sequence>MNNSYDGRSGVDRHPSTPNLLALSRDEYISRVENATATDILAISEEPPVEIEYPDWTIRYASLGGSTEVTNIACLYDGFMAGILKDPALNIDDTSNWTSYNFYTKSVANRQNNRGPAAVGPVASTIVSAKAATIIITLSNPEAEVGRYIPRLYASELMYQSWRDTCNEDDSIEAGYQVSNLKYIIRGPIVDQGIHDTIRDVLEATGFSSKEIDRGVRTTFSVTDVNPALLRRLMETEVGRSVARMCTDHPQSLGAKQVGKIHVWNDVLGSDADGVLVFELE</sequence>
<dbReference type="OrthoDB" id="3495520at2759"/>
<name>A0A8H2VUI8_9HELO</name>
<proteinExistence type="predicted"/>
<accession>A0A8H2VUI8</accession>
<dbReference type="Proteomes" id="UP000624404">
    <property type="component" value="Unassembled WGS sequence"/>
</dbReference>